<dbReference type="RefSeq" id="XP_658114.1">
    <property type="nucleotide sequence ID" value="XM_653022.1"/>
</dbReference>
<feature type="chain" id="PRO_5010164939" description="DUF7136 domain-containing protein" evidence="1">
    <location>
        <begin position="21"/>
        <end position="296"/>
    </location>
</feature>
<gene>
    <name evidence="3" type="ORF">ANIA_00510</name>
</gene>
<dbReference type="OMA" id="AMAFNVT"/>
<dbReference type="VEuPathDB" id="FungiDB:AN0510"/>
<protein>
    <recommendedName>
        <fullName evidence="2">DUF7136 domain-containing protein</fullName>
    </recommendedName>
</protein>
<dbReference type="KEGG" id="ani:ANIA_00510"/>
<keyword evidence="1" id="KW-0732">Signal</keyword>
<evidence type="ECO:0000259" key="2">
    <source>
        <dbReference type="Pfam" id="PF23584"/>
    </source>
</evidence>
<dbReference type="InterPro" id="IPR055560">
    <property type="entry name" value="DUF7136"/>
</dbReference>
<accession>Q5BG20</accession>
<dbReference type="InParanoid" id="Q5BG20"/>
<dbReference type="HOGENOM" id="CLU_058866_1_0_1"/>
<organism evidence="3 4">
    <name type="scientific">Emericella nidulans (strain FGSC A4 / ATCC 38163 / CBS 112.46 / NRRL 194 / M139)</name>
    <name type="common">Aspergillus nidulans</name>
    <dbReference type="NCBI Taxonomy" id="227321"/>
    <lineage>
        <taxon>Eukaryota</taxon>
        <taxon>Fungi</taxon>
        <taxon>Dikarya</taxon>
        <taxon>Ascomycota</taxon>
        <taxon>Pezizomycotina</taxon>
        <taxon>Eurotiomycetes</taxon>
        <taxon>Eurotiomycetidae</taxon>
        <taxon>Eurotiales</taxon>
        <taxon>Aspergillaceae</taxon>
        <taxon>Aspergillus</taxon>
        <taxon>Aspergillus subgen. Nidulantes</taxon>
    </lineage>
</organism>
<sequence length="296" mass="31712">MVRVSWLLLGLLACWATAESNKTEINLIFPREGTFAPMHSMPVVFAIQNPSVAKELHATIQYGVRPKGGGSNETVWSYSDELANVPANATTYFSSTSLGNMLNTTGSWEFFWNLYWLNCSQSNDPAYYDSKYPWVLGADGLNQDAVLDGFHLSSYLVTAKYLFFDTKEGGTAVNLTTLTSDNQCSEASGFVVPALVNTLDIPRDFPDHNSLPSTCAQLANSTSTSATKASPCRVSISPEAEASILADAECHNTLFPTSGCPDKTPGDDVAAGLDHGRAVWAAITLAFALAVGLVGC</sequence>
<dbReference type="AlphaFoldDB" id="Q5BG20"/>
<feature type="domain" description="DUF7136" evidence="2">
    <location>
        <begin position="19"/>
        <end position="248"/>
    </location>
</feature>
<evidence type="ECO:0000313" key="3">
    <source>
        <dbReference type="EMBL" id="CBF89339.1"/>
    </source>
</evidence>
<keyword evidence="4" id="KW-1185">Reference proteome</keyword>
<proteinExistence type="predicted"/>
<reference evidence="4" key="1">
    <citation type="journal article" date="2005" name="Nature">
        <title>Sequencing of Aspergillus nidulans and comparative analysis with A. fumigatus and A. oryzae.</title>
        <authorList>
            <person name="Galagan J.E."/>
            <person name="Calvo S.E."/>
            <person name="Cuomo C."/>
            <person name="Ma L.J."/>
            <person name="Wortman J.R."/>
            <person name="Batzoglou S."/>
            <person name="Lee S.I."/>
            <person name="Basturkmen M."/>
            <person name="Spevak C.C."/>
            <person name="Clutterbuck J."/>
            <person name="Kapitonov V."/>
            <person name="Jurka J."/>
            <person name="Scazzocchio C."/>
            <person name="Farman M."/>
            <person name="Butler J."/>
            <person name="Purcell S."/>
            <person name="Harris S."/>
            <person name="Braus G.H."/>
            <person name="Draht O."/>
            <person name="Busch S."/>
            <person name="D'Enfert C."/>
            <person name="Bouchier C."/>
            <person name="Goldman G.H."/>
            <person name="Bell-Pedersen D."/>
            <person name="Griffiths-Jones S."/>
            <person name="Doonan J.H."/>
            <person name="Yu J."/>
            <person name="Vienken K."/>
            <person name="Pain A."/>
            <person name="Freitag M."/>
            <person name="Selker E.U."/>
            <person name="Archer D.B."/>
            <person name="Penalva M.A."/>
            <person name="Oakley B.R."/>
            <person name="Momany M."/>
            <person name="Tanaka T."/>
            <person name="Kumagai T."/>
            <person name="Asai K."/>
            <person name="Machida M."/>
            <person name="Nierman W.C."/>
            <person name="Denning D.W."/>
            <person name="Caddick M."/>
            <person name="Hynes M."/>
            <person name="Paoletti M."/>
            <person name="Fischer R."/>
            <person name="Miller B."/>
            <person name="Dyer P."/>
            <person name="Sachs M.S."/>
            <person name="Osmani S.A."/>
            <person name="Birren B.W."/>
        </authorList>
    </citation>
    <scope>NUCLEOTIDE SEQUENCE [LARGE SCALE GENOMIC DNA]</scope>
    <source>
        <strain evidence="4">FGSC A4 / ATCC 38163 / CBS 112.46 / NRRL 194 / M139</strain>
    </source>
</reference>
<dbReference type="OrthoDB" id="4490227at2759"/>
<evidence type="ECO:0000313" key="4">
    <source>
        <dbReference type="Proteomes" id="UP000000560"/>
    </source>
</evidence>
<feature type="signal peptide" evidence="1">
    <location>
        <begin position="1"/>
        <end position="20"/>
    </location>
</feature>
<accession>C8VSW6</accession>
<dbReference type="EMBL" id="BN001308">
    <property type="protein sequence ID" value="CBF89339.1"/>
    <property type="molecule type" value="Genomic_DNA"/>
</dbReference>
<name>Q5BG20_EMENI</name>
<dbReference type="Pfam" id="PF23584">
    <property type="entry name" value="DUF7136"/>
    <property type="match status" value="1"/>
</dbReference>
<evidence type="ECO:0000256" key="1">
    <source>
        <dbReference type="SAM" id="SignalP"/>
    </source>
</evidence>
<reference evidence="4" key="2">
    <citation type="journal article" date="2009" name="Fungal Genet. Biol.">
        <title>The 2008 update of the Aspergillus nidulans genome annotation: a community effort.</title>
        <authorList>
            <person name="Wortman J.R."/>
            <person name="Gilsenan J.M."/>
            <person name="Joardar V."/>
            <person name="Deegan J."/>
            <person name="Clutterbuck J."/>
            <person name="Andersen M.R."/>
            <person name="Archer D."/>
            <person name="Bencina M."/>
            <person name="Braus G."/>
            <person name="Coutinho P."/>
            <person name="von Dohren H."/>
            <person name="Doonan J."/>
            <person name="Driessen A.J."/>
            <person name="Durek P."/>
            <person name="Espeso E."/>
            <person name="Fekete E."/>
            <person name="Flipphi M."/>
            <person name="Estrada C.G."/>
            <person name="Geysens S."/>
            <person name="Goldman G."/>
            <person name="de Groot P.W."/>
            <person name="Hansen K."/>
            <person name="Harris S.D."/>
            <person name="Heinekamp T."/>
            <person name="Helmstaedt K."/>
            <person name="Henrissat B."/>
            <person name="Hofmann G."/>
            <person name="Homan T."/>
            <person name="Horio T."/>
            <person name="Horiuchi H."/>
            <person name="James S."/>
            <person name="Jones M."/>
            <person name="Karaffa L."/>
            <person name="Karanyi Z."/>
            <person name="Kato M."/>
            <person name="Keller N."/>
            <person name="Kelly D.E."/>
            <person name="Kiel J.A."/>
            <person name="Kim J.M."/>
            <person name="van der Klei I.J."/>
            <person name="Klis F.M."/>
            <person name="Kovalchuk A."/>
            <person name="Krasevec N."/>
            <person name="Kubicek C.P."/>
            <person name="Liu B."/>
            <person name="Maccabe A."/>
            <person name="Meyer V."/>
            <person name="Mirabito P."/>
            <person name="Miskei M."/>
            <person name="Mos M."/>
            <person name="Mullins J."/>
            <person name="Nelson D.R."/>
            <person name="Nielsen J."/>
            <person name="Oakley B.R."/>
            <person name="Osmani S.A."/>
            <person name="Pakula T."/>
            <person name="Paszewski A."/>
            <person name="Paulsen I."/>
            <person name="Pilsyk S."/>
            <person name="Pocsi I."/>
            <person name="Punt P.J."/>
            <person name="Ram A.F."/>
            <person name="Ren Q."/>
            <person name="Robellet X."/>
            <person name="Robson G."/>
            <person name="Seiboth B."/>
            <person name="van Solingen P."/>
            <person name="Specht T."/>
            <person name="Sun J."/>
            <person name="Taheri-Talesh N."/>
            <person name="Takeshita N."/>
            <person name="Ussery D."/>
            <person name="vanKuyk P.A."/>
            <person name="Visser H."/>
            <person name="van de Vondervoort P.J."/>
            <person name="de Vries R.P."/>
            <person name="Walton J."/>
            <person name="Xiang X."/>
            <person name="Xiong Y."/>
            <person name="Zeng A.P."/>
            <person name="Brandt B.W."/>
            <person name="Cornell M.J."/>
            <person name="van den Hondel C.A."/>
            <person name="Visser J."/>
            <person name="Oliver S.G."/>
            <person name="Turner G."/>
        </authorList>
    </citation>
    <scope>GENOME REANNOTATION</scope>
    <source>
        <strain evidence="4">FGSC A4 / ATCC 38163 / CBS 112.46 / NRRL 194 / M139</strain>
    </source>
</reference>
<dbReference type="GeneID" id="2876284"/>
<dbReference type="Proteomes" id="UP000000560">
    <property type="component" value="Chromosome VIII"/>
</dbReference>